<proteinExistence type="predicted"/>
<dbReference type="AlphaFoldDB" id="A0AAE6IUA7"/>
<reference evidence="1 2" key="1">
    <citation type="submission" date="2019-08" db="EMBL/GenBank/DDBJ databases">
        <authorList>
            <person name="Kuhnert P."/>
        </authorList>
    </citation>
    <scope>NUCLEOTIDE SEQUENCE [LARGE SCALE GENOMIC DNA]</scope>
    <source>
        <strain evidence="1 2">B36.5</strain>
    </source>
</reference>
<dbReference type="RefSeq" id="WP_148884564.1">
    <property type="nucleotide sequence ID" value="NZ_CP042817.1"/>
</dbReference>
<evidence type="ECO:0000313" key="1">
    <source>
        <dbReference type="EMBL" id="QEJ98465.1"/>
    </source>
</evidence>
<protein>
    <submittedName>
        <fullName evidence="1">Uncharacterized protein</fullName>
    </submittedName>
</protein>
<accession>A0AAE6IUA7</accession>
<gene>
    <name evidence="1" type="ORF">FUT82_10980</name>
</gene>
<dbReference type="Proteomes" id="UP000323594">
    <property type="component" value="Chromosome"/>
</dbReference>
<evidence type="ECO:0000313" key="2">
    <source>
        <dbReference type="Proteomes" id="UP000323594"/>
    </source>
</evidence>
<organism evidence="1 2">
    <name type="scientific">Treponema phagedenis</name>
    <dbReference type="NCBI Taxonomy" id="162"/>
    <lineage>
        <taxon>Bacteria</taxon>
        <taxon>Pseudomonadati</taxon>
        <taxon>Spirochaetota</taxon>
        <taxon>Spirochaetia</taxon>
        <taxon>Spirochaetales</taxon>
        <taxon>Treponemataceae</taxon>
        <taxon>Treponema</taxon>
    </lineage>
</organism>
<dbReference type="EMBL" id="CP042817">
    <property type="protein sequence ID" value="QEJ98465.1"/>
    <property type="molecule type" value="Genomic_DNA"/>
</dbReference>
<name>A0AAE6IUA7_TREPH</name>
<sequence>MPCNFLKIIKSYAGLLSEQTKTPVIIAPSEVKSERFHVELTLLPHPALIGNGRARFRMRGTVFAEIPASELAINDCLSRSLALAQFFDDTQGFTIQNKTNEQKGIYGLAYHRPLRDDDDLFSDLESEERSYSYNESWLIELEFNLDEVM</sequence>